<evidence type="ECO:0000313" key="7">
    <source>
        <dbReference type="EMBL" id="PHV68047.1"/>
    </source>
</evidence>
<reference evidence="7 8" key="1">
    <citation type="submission" date="2017-10" db="EMBL/GenBank/DDBJ databases">
        <title>The draft genome sequence of Williamsia sp. BULT 1.1 isolated from the semi-arid grassland soils from South Africa.</title>
        <authorList>
            <person name="Kabwe M.H."/>
            <person name="Govender N."/>
            <person name="Mutseka Lunga P."/>
            <person name="Vikram S."/>
            <person name="Makhalanyane T.P."/>
        </authorList>
    </citation>
    <scope>NUCLEOTIDE SEQUENCE [LARGE SCALE GENOMIC DNA]</scope>
    <source>
        <strain evidence="7 8">BULT 1.1</strain>
    </source>
</reference>
<dbReference type="PANTHER" id="PTHR30250:SF11">
    <property type="entry name" value="O-ANTIGEN TRANSPORTER-RELATED"/>
    <property type="match status" value="1"/>
</dbReference>
<keyword evidence="2" id="KW-1003">Cell membrane</keyword>
<keyword evidence="3 6" id="KW-0812">Transmembrane</keyword>
<evidence type="ECO:0000313" key="8">
    <source>
        <dbReference type="Proteomes" id="UP000225108"/>
    </source>
</evidence>
<organism evidence="7 8">
    <name type="scientific">Williamsia marianensis</name>
    <dbReference type="NCBI Taxonomy" id="85044"/>
    <lineage>
        <taxon>Bacteria</taxon>
        <taxon>Bacillati</taxon>
        <taxon>Actinomycetota</taxon>
        <taxon>Actinomycetes</taxon>
        <taxon>Mycobacteriales</taxon>
        <taxon>Nocardiaceae</taxon>
        <taxon>Williamsia</taxon>
    </lineage>
</organism>
<evidence type="ECO:0000256" key="4">
    <source>
        <dbReference type="ARBA" id="ARBA00022989"/>
    </source>
</evidence>
<proteinExistence type="predicted"/>
<protein>
    <submittedName>
        <fullName evidence="7">Polysaccharide biosynthesis protein</fullName>
    </submittedName>
</protein>
<evidence type="ECO:0000256" key="6">
    <source>
        <dbReference type="SAM" id="Phobius"/>
    </source>
</evidence>
<dbReference type="RefSeq" id="WP_099381208.1">
    <property type="nucleotide sequence ID" value="NZ_PEBD01000004.1"/>
</dbReference>
<feature type="transmembrane region" description="Helical" evidence="6">
    <location>
        <begin position="292"/>
        <end position="313"/>
    </location>
</feature>
<sequence length="428" mass="43112">MSEGPTSDVAPSTRDSLGRVAVATVVAAASGYLVLLLAARALGADGYAAFAVFWAAYGLVTGTQNGQLQETTRAVRRAREQGCGTGARPMPMNAIFGVALAALVAVTSLAWAGVVFESDRVESVLLLTAGVAAFGLYAGLGGVLSGLGRWGVFSALLVVDALIRLLLTVVAVAAGWGLQAFLVITVAGTVSTAVVVAVFAGARGALGARGDIPSGELAGNMLTAMTAAMASAVLVMGFPVLISISSDGLDASAGAVILAVTLTRAPLLVPLNSFQGVLISRFVDNRDHILRSVASPAAAVLAVGLVGILAAWLTGPWLLETVFGADYQLSGVAVAALTAGAVAMAMLTLTGAMALAAGRHRLYAIGWWLATAVSVGLLFIPADLTVRVPIALMIGPLVGIAMHLLAARGGSAHDVPAQRPDDAPLSAD</sequence>
<dbReference type="InterPro" id="IPR050833">
    <property type="entry name" value="Poly_Biosynth_Transport"/>
</dbReference>
<feature type="transmembrane region" description="Helical" evidence="6">
    <location>
        <begin position="94"/>
        <end position="112"/>
    </location>
</feature>
<feature type="transmembrane region" description="Helical" evidence="6">
    <location>
        <begin position="333"/>
        <end position="355"/>
    </location>
</feature>
<dbReference type="GO" id="GO:0005886">
    <property type="term" value="C:plasma membrane"/>
    <property type="evidence" value="ECO:0007669"/>
    <property type="project" value="UniProtKB-SubCell"/>
</dbReference>
<feature type="transmembrane region" description="Helical" evidence="6">
    <location>
        <begin position="362"/>
        <end position="382"/>
    </location>
</feature>
<dbReference type="Proteomes" id="UP000225108">
    <property type="component" value="Unassembled WGS sequence"/>
</dbReference>
<accession>A0A2G3PQD0</accession>
<feature type="transmembrane region" description="Helical" evidence="6">
    <location>
        <begin position="222"/>
        <end position="245"/>
    </location>
</feature>
<feature type="transmembrane region" description="Helical" evidence="6">
    <location>
        <begin position="20"/>
        <end position="39"/>
    </location>
</feature>
<feature type="transmembrane region" description="Helical" evidence="6">
    <location>
        <begin position="180"/>
        <end position="202"/>
    </location>
</feature>
<evidence type="ECO:0000256" key="1">
    <source>
        <dbReference type="ARBA" id="ARBA00004651"/>
    </source>
</evidence>
<evidence type="ECO:0000256" key="3">
    <source>
        <dbReference type="ARBA" id="ARBA00022692"/>
    </source>
</evidence>
<feature type="transmembrane region" description="Helical" evidence="6">
    <location>
        <begin position="124"/>
        <end position="144"/>
    </location>
</feature>
<feature type="transmembrane region" description="Helical" evidence="6">
    <location>
        <begin position="251"/>
        <end position="271"/>
    </location>
</feature>
<comment type="subcellular location">
    <subcellularLocation>
        <location evidence="1">Cell membrane</location>
        <topology evidence="1">Multi-pass membrane protein</topology>
    </subcellularLocation>
</comment>
<evidence type="ECO:0000256" key="5">
    <source>
        <dbReference type="ARBA" id="ARBA00023136"/>
    </source>
</evidence>
<gene>
    <name evidence="7" type="ORF">CSW57_01890</name>
</gene>
<comment type="caution">
    <text evidence="7">The sequence shown here is derived from an EMBL/GenBank/DDBJ whole genome shotgun (WGS) entry which is preliminary data.</text>
</comment>
<feature type="transmembrane region" description="Helical" evidence="6">
    <location>
        <begin position="388"/>
        <end position="406"/>
    </location>
</feature>
<evidence type="ECO:0000256" key="2">
    <source>
        <dbReference type="ARBA" id="ARBA00022475"/>
    </source>
</evidence>
<keyword evidence="4 6" id="KW-1133">Transmembrane helix</keyword>
<feature type="transmembrane region" description="Helical" evidence="6">
    <location>
        <begin position="151"/>
        <end position="174"/>
    </location>
</feature>
<dbReference type="AlphaFoldDB" id="A0A2G3PQD0"/>
<dbReference type="EMBL" id="PEBD01000004">
    <property type="protein sequence ID" value="PHV68047.1"/>
    <property type="molecule type" value="Genomic_DNA"/>
</dbReference>
<dbReference type="PANTHER" id="PTHR30250">
    <property type="entry name" value="PST FAMILY PREDICTED COLANIC ACID TRANSPORTER"/>
    <property type="match status" value="1"/>
</dbReference>
<name>A0A2G3PQD0_WILMA</name>
<keyword evidence="5 6" id="KW-0472">Membrane</keyword>